<feature type="region of interest" description="Disordered" evidence="1">
    <location>
        <begin position="120"/>
        <end position="139"/>
    </location>
</feature>
<evidence type="ECO:0000313" key="3">
    <source>
        <dbReference type="Proteomes" id="UP000319769"/>
    </source>
</evidence>
<evidence type="ECO:0000256" key="1">
    <source>
        <dbReference type="SAM" id="MobiDB-lite"/>
    </source>
</evidence>
<dbReference type="AlphaFoldDB" id="A0A5N0UPM7"/>
<dbReference type="Proteomes" id="UP000319769">
    <property type="component" value="Unassembled WGS sequence"/>
</dbReference>
<dbReference type="InterPro" id="IPR004401">
    <property type="entry name" value="YbaB/EbfC"/>
</dbReference>
<dbReference type="InterPro" id="IPR036894">
    <property type="entry name" value="YbaB-like_sf"/>
</dbReference>
<sequence>MSEYASQLLRRIEAIDSAAADNRRTGDAYQQMAGRLKTVTGRAMSSDRAVTVVAGPGGEIREISFAEQTRGIEPSELGGVVTRTIAAAQADAARRQAEVVRDGLGDSELLDKVLDSDRRLFGDQPPAAAAPVPREETAQPVYEDDFFREFNVFDDEPGR</sequence>
<proteinExistence type="predicted"/>
<name>A0A5N0UPM7_9PSEU</name>
<accession>A0A5N0UPM7</accession>
<gene>
    <name evidence="2" type="ORF">FPZ12_037270</name>
</gene>
<organism evidence="2 3">
    <name type="scientific">Amycolatopsis acidicola</name>
    <dbReference type="NCBI Taxonomy" id="2596893"/>
    <lineage>
        <taxon>Bacteria</taxon>
        <taxon>Bacillati</taxon>
        <taxon>Actinomycetota</taxon>
        <taxon>Actinomycetes</taxon>
        <taxon>Pseudonocardiales</taxon>
        <taxon>Pseudonocardiaceae</taxon>
        <taxon>Amycolatopsis</taxon>
    </lineage>
</organism>
<dbReference type="EMBL" id="VMNW02000090">
    <property type="protein sequence ID" value="KAA9152227.1"/>
    <property type="molecule type" value="Genomic_DNA"/>
</dbReference>
<dbReference type="Pfam" id="PF02575">
    <property type="entry name" value="YbaB_DNA_bd"/>
    <property type="match status" value="1"/>
</dbReference>
<protein>
    <submittedName>
        <fullName evidence="2">YbaB/EbfC family DNA-binding protein</fullName>
    </submittedName>
</protein>
<dbReference type="RefSeq" id="WP_144753597.1">
    <property type="nucleotide sequence ID" value="NZ_VMNW02000090.1"/>
</dbReference>
<evidence type="ECO:0000313" key="2">
    <source>
        <dbReference type="EMBL" id="KAA9152227.1"/>
    </source>
</evidence>
<dbReference type="GO" id="GO:0003677">
    <property type="term" value="F:DNA binding"/>
    <property type="evidence" value="ECO:0007669"/>
    <property type="project" value="UniProtKB-KW"/>
</dbReference>
<keyword evidence="3" id="KW-1185">Reference proteome</keyword>
<dbReference type="Gene3D" id="3.30.1310.10">
    <property type="entry name" value="Nucleoid-associated protein YbaB-like domain"/>
    <property type="match status" value="1"/>
</dbReference>
<reference evidence="2" key="1">
    <citation type="submission" date="2019-09" db="EMBL/GenBank/DDBJ databases">
        <authorList>
            <person name="Teo W.F.A."/>
            <person name="Duangmal K."/>
        </authorList>
    </citation>
    <scope>NUCLEOTIDE SEQUENCE [LARGE SCALE GENOMIC DNA]</scope>
    <source>
        <strain evidence="2">K81G1</strain>
    </source>
</reference>
<keyword evidence="2" id="KW-0238">DNA-binding</keyword>
<comment type="caution">
    <text evidence="2">The sequence shown here is derived from an EMBL/GenBank/DDBJ whole genome shotgun (WGS) entry which is preliminary data.</text>
</comment>
<dbReference type="OrthoDB" id="3637045at2"/>